<dbReference type="EMBL" id="QJKJ01003103">
    <property type="protein sequence ID" value="RDX99953.1"/>
    <property type="molecule type" value="Genomic_DNA"/>
</dbReference>
<evidence type="ECO:0000313" key="2">
    <source>
        <dbReference type="EMBL" id="RDX99953.1"/>
    </source>
</evidence>
<dbReference type="Proteomes" id="UP000257109">
    <property type="component" value="Unassembled WGS sequence"/>
</dbReference>
<evidence type="ECO:0000256" key="1">
    <source>
        <dbReference type="SAM" id="MobiDB-lite"/>
    </source>
</evidence>
<reference evidence="2" key="1">
    <citation type="submission" date="2018-05" db="EMBL/GenBank/DDBJ databases">
        <title>Draft genome of Mucuna pruriens seed.</title>
        <authorList>
            <person name="Nnadi N.E."/>
            <person name="Vos R."/>
            <person name="Hasami M.H."/>
            <person name="Devisetty U.K."/>
            <person name="Aguiy J.C."/>
        </authorList>
    </citation>
    <scope>NUCLEOTIDE SEQUENCE [LARGE SCALE GENOMIC DNA]</scope>
    <source>
        <strain evidence="2">JCA_2017</strain>
    </source>
</reference>
<gene>
    <name evidence="2" type="ORF">CR513_16927</name>
</gene>
<organism evidence="2 3">
    <name type="scientific">Mucuna pruriens</name>
    <name type="common">Velvet bean</name>
    <name type="synonym">Dolichos pruriens</name>
    <dbReference type="NCBI Taxonomy" id="157652"/>
    <lineage>
        <taxon>Eukaryota</taxon>
        <taxon>Viridiplantae</taxon>
        <taxon>Streptophyta</taxon>
        <taxon>Embryophyta</taxon>
        <taxon>Tracheophyta</taxon>
        <taxon>Spermatophyta</taxon>
        <taxon>Magnoliopsida</taxon>
        <taxon>eudicotyledons</taxon>
        <taxon>Gunneridae</taxon>
        <taxon>Pentapetalae</taxon>
        <taxon>rosids</taxon>
        <taxon>fabids</taxon>
        <taxon>Fabales</taxon>
        <taxon>Fabaceae</taxon>
        <taxon>Papilionoideae</taxon>
        <taxon>50 kb inversion clade</taxon>
        <taxon>NPAAA clade</taxon>
        <taxon>indigoferoid/millettioid clade</taxon>
        <taxon>Phaseoleae</taxon>
        <taxon>Mucuna</taxon>
    </lineage>
</organism>
<proteinExistence type="predicted"/>
<feature type="non-terminal residue" evidence="2">
    <location>
        <position position="1"/>
    </location>
</feature>
<comment type="caution">
    <text evidence="2">The sequence shown here is derived from an EMBL/GenBank/DDBJ whole genome shotgun (WGS) entry which is preliminary data.</text>
</comment>
<feature type="compositionally biased region" description="Low complexity" evidence="1">
    <location>
        <begin position="31"/>
        <end position="40"/>
    </location>
</feature>
<sequence>MVHIVSAAGPGSNVRVEVWTHTLVTKIPRSCNECSSRSSSQHLGQRPSERRSMESINIRERLHEDWVRFNKLCATCLHHQISEQLLLQYFYEGLLLMN</sequence>
<accession>A0A371HB71</accession>
<keyword evidence="3" id="KW-1185">Reference proteome</keyword>
<name>A0A371HB71_MUCPR</name>
<feature type="region of interest" description="Disordered" evidence="1">
    <location>
        <begin position="31"/>
        <end position="54"/>
    </location>
</feature>
<evidence type="ECO:0000313" key="3">
    <source>
        <dbReference type="Proteomes" id="UP000257109"/>
    </source>
</evidence>
<protein>
    <submittedName>
        <fullName evidence="2">Uncharacterized protein</fullName>
    </submittedName>
</protein>
<dbReference type="AlphaFoldDB" id="A0A371HB71"/>